<proteinExistence type="inferred from homology"/>
<dbReference type="EMBL" id="JFHK01000023">
    <property type="protein sequence ID" value="OAA28363.1"/>
    <property type="molecule type" value="Genomic_DNA"/>
</dbReference>
<sequence>MQVEAQYDRSKDLKRWQFILLGLQHAFTMFGATVLVPYLTGIPVNLALFTAGVGTLIFHAVTKWKVPVFLGSSFAYISPMIAVTLYYLNNAGYEYDDIQKALSEGIDLAPMLGYATGAIIIAGVVKILIGYIIKLIGIRRFEKLFPPVVSGTMIMLIGLILSPVAVEMASTNWTVALISLGVAVFARLYLKGINRLVPVIWGIVAGYITAAILGEVSFTNLTGATWVSAPEFIMPKFSLFAISVIVPVAIAPSIEHFGDIFAVSAIAGKKFYEDPGMHRTLMGDGIATATAGILGGPACTTYSENTGVLAITKVFNPWVMRIAAIFAIVLSFIPKVGALVQSIPQSVMGGIEFLLFGMIASIGIKTLVQNKVKLDGKNLIVAALMLVSGLGGVRLEIGNFVLQGLGLAAVVGFSANLIFSLTKASDD</sequence>
<dbReference type="GO" id="GO:0015205">
    <property type="term" value="F:nucleobase transmembrane transporter activity"/>
    <property type="evidence" value="ECO:0007669"/>
    <property type="project" value="UniProtKB-ARBA"/>
</dbReference>
<evidence type="ECO:0000256" key="5">
    <source>
        <dbReference type="ARBA" id="ARBA00022989"/>
    </source>
</evidence>
<evidence type="ECO:0000256" key="3">
    <source>
        <dbReference type="ARBA" id="ARBA00022448"/>
    </source>
</evidence>
<evidence type="ECO:0000256" key="6">
    <source>
        <dbReference type="ARBA" id="ARBA00023136"/>
    </source>
</evidence>
<feature type="transmembrane region" description="Helical" evidence="7">
    <location>
        <begin position="346"/>
        <end position="367"/>
    </location>
</feature>
<feature type="transmembrane region" description="Helical" evidence="7">
    <location>
        <begin position="68"/>
        <end position="88"/>
    </location>
</feature>
<evidence type="ECO:0000313" key="8">
    <source>
        <dbReference type="EMBL" id="OAA28363.1"/>
    </source>
</evidence>
<protein>
    <submittedName>
        <fullName evidence="8">Uracil transporter</fullName>
    </submittedName>
</protein>
<name>A0A176JXF5_9BACT</name>
<dbReference type="GO" id="GO:0005886">
    <property type="term" value="C:plasma membrane"/>
    <property type="evidence" value="ECO:0007669"/>
    <property type="project" value="UniProtKB-ARBA"/>
</dbReference>
<evidence type="ECO:0000256" key="2">
    <source>
        <dbReference type="ARBA" id="ARBA00008821"/>
    </source>
</evidence>
<comment type="caution">
    <text evidence="8">The sequence shown here is derived from an EMBL/GenBank/DDBJ whole genome shotgun (WGS) entry which is preliminary data.</text>
</comment>
<dbReference type="InterPro" id="IPR006043">
    <property type="entry name" value="NCS2"/>
</dbReference>
<feature type="transmembrane region" description="Helical" evidence="7">
    <location>
        <begin position="196"/>
        <end position="213"/>
    </location>
</feature>
<dbReference type="PROSITE" id="PS01116">
    <property type="entry name" value="XANTH_URACIL_PERMASE"/>
    <property type="match status" value="1"/>
</dbReference>
<dbReference type="PANTHER" id="PTHR11119">
    <property type="entry name" value="XANTHINE-URACIL / VITAMIN C PERMEASE FAMILY MEMBER"/>
    <property type="match status" value="1"/>
</dbReference>
<feature type="transmembrane region" description="Helical" evidence="7">
    <location>
        <begin position="144"/>
        <end position="166"/>
    </location>
</feature>
<dbReference type="PATRIC" id="fig|1453497.3.peg.919"/>
<comment type="subcellular location">
    <subcellularLocation>
        <location evidence="1">Membrane</location>
        <topology evidence="1">Multi-pass membrane protein</topology>
    </subcellularLocation>
</comment>
<reference evidence="8 9" key="1">
    <citation type="submission" date="2014-02" db="EMBL/GenBank/DDBJ databases">
        <title>Kosmotoga genome sequencing.</title>
        <authorList>
            <person name="Pollo S.M."/>
            <person name="Charchuk R."/>
            <person name="Nesbo C.L."/>
        </authorList>
    </citation>
    <scope>NUCLEOTIDE SEQUENCE [LARGE SCALE GENOMIC DNA]</scope>
    <source>
        <strain evidence="8 9">S304</strain>
    </source>
</reference>
<dbReference type="STRING" id="1453497.AT15_04625"/>
<feature type="transmembrane region" description="Helical" evidence="7">
    <location>
        <begin position="379"/>
        <end position="395"/>
    </location>
</feature>
<dbReference type="Pfam" id="PF00860">
    <property type="entry name" value="Xan_ur_permease"/>
    <property type="match status" value="1"/>
</dbReference>
<evidence type="ECO:0000256" key="7">
    <source>
        <dbReference type="SAM" id="Phobius"/>
    </source>
</evidence>
<feature type="transmembrane region" description="Helical" evidence="7">
    <location>
        <begin position="108"/>
        <end position="132"/>
    </location>
</feature>
<gene>
    <name evidence="8" type="ORF">AT15_04625</name>
</gene>
<dbReference type="InterPro" id="IPR006042">
    <property type="entry name" value="Xan_ur_permease"/>
</dbReference>
<feature type="transmembrane region" description="Helical" evidence="7">
    <location>
        <begin position="318"/>
        <end position="340"/>
    </location>
</feature>
<evidence type="ECO:0000313" key="9">
    <source>
        <dbReference type="Proteomes" id="UP000077339"/>
    </source>
</evidence>
<keyword evidence="3" id="KW-0813">Transport</keyword>
<feature type="transmembrane region" description="Helical" evidence="7">
    <location>
        <begin position="18"/>
        <end position="36"/>
    </location>
</feature>
<dbReference type="Proteomes" id="UP000077339">
    <property type="component" value="Unassembled WGS sequence"/>
</dbReference>
<keyword evidence="9" id="KW-1185">Reference proteome</keyword>
<dbReference type="AlphaFoldDB" id="A0A176JXF5"/>
<feature type="transmembrane region" description="Helical" evidence="7">
    <location>
        <begin position="401"/>
        <end position="421"/>
    </location>
</feature>
<keyword evidence="6 7" id="KW-0472">Membrane</keyword>
<comment type="similarity">
    <text evidence="2">Belongs to the nucleobase:cation symporter-2 (NCS2) (TC 2.A.40) family.</text>
</comment>
<feature type="transmembrane region" description="Helical" evidence="7">
    <location>
        <begin position="172"/>
        <end position="189"/>
    </location>
</feature>
<dbReference type="NCBIfam" id="TIGR00801">
    <property type="entry name" value="ncs2"/>
    <property type="match status" value="1"/>
</dbReference>
<keyword evidence="5 7" id="KW-1133">Transmembrane helix</keyword>
<keyword evidence="4 7" id="KW-0812">Transmembrane</keyword>
<organism evidence="8 9">
    <name type="scientific">Kosmotoga arenicorallina S304</name>
    <dbReference type="NCBI Taxonomy" id="1453497"/>
    <lineage>
        <taxon>Bacteria</taxon>
        <taxon>Thermotogati</taxon>
        <taxon>Thermotogota</taxon>
        <taxon>Thermotogae</taxon>
        <taxon>Kosmotogales</taxon>
        <taxon>Kosmotogaceae</taxon>
        <taxon>Kosmotoga</taxon>
    </lineage>
</organism>
<evidence type="ECO:0000256" key="4">
    <source>
        <dbReference type="ARBA" id="ARBA00022692"/>
    </source>
</evidence>
<feature type="transmembrane region" description="Helical" evidence="7">
    <location>
        <begin position="42"/>
        <end position="61"/>
    </location>
</feature>
<evidence type="ECO:0000256" key="1">
    <source>
        <dbReference type="ARBA" id="ARBA00004141"/>
    </source>
</evidence>
<accession>A0A176JXF5</accession>
<feature type="transmembrane region" description="Helical" evidence="7">
    <location>
        <begin position="233"/>
        <end position="251"/>
    </location>
</feature>